<accession>H5X5C2</accession>
<feature type="compositionally biased region" description="Polar residues" evidence="1">
    <location>
        <begin position="28"/>
        <end position="37"/>
    </location>
</feature>
<evidence type="ECO:0000256" key="2">
    <source>
        <dbReference type="SAM" id="SignalP"/>
    </source>
</evidence>
<feature type="chain" id="PRO_5039240206" description="Telomeric repeat-binding factor 2" evidence="2">
    <location>
        <begin position="20"/>
        <end position="178"/>
    </location>
</feature>
<feature type="signal peptide" evidence="2">
    <location>
        <begin position="1"/>
        <end position="19"/>
    </location>
</feature>
<evidence type="ECO:0008006" key="5">
    <source>
        <dbReference type="Google" id="ProtNLM"/>
    </source>
</evidence>
<dbReference type="Proteomes" id="UP000004926">
    <property type="component" value="Chromosome"/>
</dbReference>
<dbReference type="PROSITE" id="PS51257">
    <property type="entry name" value="PROKAR_LIPOPROTEIN"/>
    <property type="match status" value="1"/>
</dbReference>
<feature type="region of interest" description="Disordered" evidence="1">
    <location>
        <begin position="24"/>
        <end position="55"/>
    </location>
</feature>
<sequence length="178" mass="19285">MKRALFILSALVGVVAIVAGCSGGTGGERSSPQQEYEQNVPGPEQQQTYADPTNVKWGEGSKVNGVYVEISQPRWTNGRTTLTYDVTVGNMSSWPVTQLMTYIYVDGVKVADHTTGEENPGYDLAILPGDGTTFTVARKDIPAEANDITMEVTPTFDAELGELPPDGPWHMYWSGPVK</sequence>
<dbReference type="AlphaFoldDB" id="H5X5C2"/>
<gene>
    <name evidence="3" type="ORF">SacmaDRAFT_0633</name>
</gene>
<keyword evidence="2" id="KW-0732">Signal</keyword>
<dbReference type="HOGENOM" id="CLU_1509533_0_0_11"/>
<evidence type="ECO:0000256" key="1">
    <source>
        <dbReference type="SAM" id="MobiDB-lite"/>
    </source>
</evidence>
<evidence type="ECO:0000313" key="3">
    <source>
        <dbReference type="EMBL" id="EHR48933.1"/>
    </source>
</evidence>
<keyword evidence="4" id="KW-1185">Reference proteome</keyword>
<protein>
    <recommendedName>
        <fullName evidence="5">Telomeric repeat-binding factor 2</fullName>
    </recommendedName>
</protein>
<dbReference type="OrthoDB" id="9762066at2"/>
<dbReference type="RefSeq" id="WP_009152323.1">
    <property type="nucleotide sequence ID" value="NZ_CM001439.1"/>
</dbReference>
<organism evidence="3 4">
    <name type="scientific">Saccharomonospora marina XMU15</name>
    <dbReference type="NCBI Taxonomy" id="882083"/>
    <lineage>
        <taxon>Bacteria</taxon>
        <taxon>Bacillati</taxon>
        <taxon>Actinomycetota</taxon>
        <taxon>Actinomycetes</taxon>
        <taxon>Pseudonocardiales</taxon>
        <taxon>Pseudonocardiaceae</taxon>
        <taxon>Saccharomonospora</taxon>
    </lineage>
</organism>
<dbReference type="EMBL" id="CM001439">
    <property type="protein sequence ID" value="EHR48933.1"/>
    <property type="molecule type" value="Genomic_DNA"/>
</dbReference>
<name>H5X5C2_9PSEU</name>
<evidence type="ECO:0000313" key="4">
    <source>
        <dbReference type="Proteomes" id="UP000004926"/>
    </source>
</evidence>
<proteinExistence type="predicted"/>
<reference evidence="3 4" key="1">
    <citation type="journal article" date="2012" name="Stand. Genomic Sci.">
        <title>Genome sequence of the ocean sediment bacterium Saccharomonospora marina type strain (XMU15(T)).</title>
        <authorList>
            <person name="Klenk H.P."/>
            <person name="Lu M."/>
            <person name="Lucas S."/>
            <person name="Lapidus A."/>
            <person name="Copeland A."/>
            <person name="Pitluck S."/>
            <person name="Goodwin L.A."/>
            <person name="Han C."/>
            <person name="Tapia R."/>
            <person name="Brambilla E.M."/>
            <person name="Potter G."/>
            <person name="Land M."/>
            <person name="Ivanova N."/>
            <person name="Rohde M."/>
            <person name="Goker M."/>
            <person name="Detter J.C."/>
            <person name="Li W.J."/>
            <person name="Kyrpides N.C."/>
            <person name="Woyke T."/>
        </authorList>
    </citation>
    <scope>NUCLEOTIDE SEQUENCE [LARGE SCALE GENOMIC DNA]</scope>
    <source>
        <strain evidence="3 4">XMU15</strain>
    </source>
</reference>